<evidence type="ECO:0000313" key="3">
    <source>
        <dbReference type="Proteomes" id="UP000825434"/>
    </source>
</evidence>
<sequence>MSPQPHKIFYKGNEHDFVIFTENPDLIKKYKGGDTTIPLVDLVSVWQVFTNRQGGVDGILDQASKAELENEFGPKAKVDDAIKKILDEGDDKKAVGTFDEQKPTCHWKVATSNS</sequence>
<dbReference type="InterPro" id="IPR019783">
    <property type="entry name" value="SDO1/SBDS_N"/>
</dbReference>
<feature type="domain" description="Ribosome maturation protein SDO1/SBDS N-terminal" evidence="1">
    <location>
        <begin position="5"/>
        <end position="93"/>
    </location>
</feature>
<name>A0ABX8I5U2_9ASCO</name>
<proteinExistence type="predicted"/>
<reference evidence="2 3" key="1">
    <citation type="submission" date="2021-06" db="EMBL/GenBank/DDBJ databases">
        <title>Candida outbreak in Lebanon.</title>
        <authorList>
            <person name="Finianos M."/>
        </authorList>
    </citation>
    <scope>NUCLEOTIDE SEQUENCE [LARGE SCALE GENOMIC DNA]</scope>
    <source>
        <strain evidence="2">CA3LBN</strain>
    </source>
</reference>
<keyword evidence="3" id="KW-1185">Reference proteome</keyword>
<organism evidence="2 3">
    <name type="scientific">Candidozyma haemuli</name>
    <dbReference type="NCBI Taxonomy" id="45357"/>
    <lineage>
        <taxon>Eukaryota</taxon>
        <taxon>Fungi</taxon>
        <taxon>Dikarya</taxon>
        <taxon>Ascomycota</taxon>
        <taxon>Saccharomycotina</taxon>
        <taxon>Pichiomycetes</taxon>
        <taxon>Metschnikowiaceae</taxon>
        <taxon>Candidozyma</taxon>
    </lineage>
</organism>
<evidence type="ECO:0000259" key="1">
    <source>
        <dbReference type="Pfam" id="PF01172"/>
    </source>
</evidence>
<gene>
    <name evidence="2" type="ORF">CA3LBN_002934</name>
</gene>
<dbReference type="SUPFAM" id="SSF89895">
    <property type="entry name" value="FYSH domain"/>
    <property type="match status" value="1"/>
</dbReference>
<protein>
    <recommendedName>
        <fullName evidence="1">Ribosome maturation protein SDO1/SBDS N-terminal domain-containing protein</fullName>
    </recommendedName>
</protein>
<dbReference type="Pfam" id="PF01172">
    <property type="entry name" value="SBDS_N"/>
    <property type="match status" value="1"/>
</dbReference>
<evidence type="ECO:0000313" key="2">
    <source>
        <dbReference type="EMBL" id="QWU88626.1"/>
    </source>
</evidence>
<dbReference type="InterPro" id="IPR036786">
    <property type="entry name" value="Ribosome_mat_SBDS_N_sf"/>
</dbReference>
<dbReference type="Proteomes" id="UP000825434">
    <property type="component" value="Chromosome 3"/>
</dbReference>
<dbReference type="Gene3D" id="3.30.1250.10">
    <property type="entry name" value="Ribosome maturation protein SBDS, N-terminal domain"/>
    <property type="match status" value="1"/>
</dbReference>
<accession>A0ABX8I5U2</accession>
<dbReference type="EMBL" id="CP076663">
    <property type="protein sequence ID" value="QWU88626.1"/>
    <property type="molecule type" value="Genomic_DNA"/>
</dbReference>